<protein>
    <submittedName>
        <fullName evidence="5">DDB1-and CUL4-associated factor 8</fullName>
    </submittedName>
</protein>
<feature type="region of interest" description="Disordered" evidence="4">
    <location>
        <begin position="627"/>
        <end position="666"/>
    </location>
</feature>
<evidence type="ECO:0000256" key="2">
    <source>
        <dbReference type="ARBA" id="ARBA00022737"/>
    </source>
</evidence>
<feature type="repeat" description="WD" evidence="3">
    <location>
        <begin position="263"/>
        <end position="295"/>
    </location>
</feature>
<proteinExistence type="predicted"/>
<dbReference type="EMBL" id="GGNE01000516">
    <property type="protein sequence ID" value="MIC89057.1"/>
    <property type="molecule type" value="Transcribed_RNA"/>
</dbReference>
<dbReference type="GO" id="GO:0005737">
    <property type="term" value="C:cytoplasm"/>
    <property type="evidence" value="ECO:0007669"/>
    <property type="project" value="TreeGrafter"/>
</dbReference>
<dbReference type="InterPro" id="IPR001680">
    <property type="entry name" value="WD40_rpt"/>
</dbReference>
<dbReference type="PANTHER" id="PTHR15574">
    <property type="entry name" value="WD REPEAT DOMAIN-CONTAINING FAMILY"/>
    <property type="match status" value="1"/>
</dbReference>
<reference evidence="5" key="1">
    <citation type="journal article" date="2018" name="Toxicon">
        <title>Venom-gland transcriptomics and venom proteomics of the giant Florida blue centipede, Scolopendra viridis.</title>
        <authorList>
            <person name="Ward M.J."/>
            <person name="Rokyta D.R."/>
        </authorList>
    </citation>
    <scope>NUCLEOTIDE SEQUENCE</scope>
    <source>
        <tissue evidence="5">Venom gland</tissue>
    </source>
</reference>
<feature type="compositionally biased region" description="Acidic residues" evidence="4">
    <location>
        <begin position="93"/>
        <end position="103"/>
    </location>
</feature>
<dbReference type="SMART" id="SM00320">
    <property type="entry name" value="WD40"/>
    <property type="match status" value="7"/>
</dbReference>
<name>A0A4D5RA88_SCOVI</name>
<dbReference type="InterPro" id="IPR045151">
    <property type="entry name" value="DCAF8"/>
</dbReference>
<dbReference type="PROSITE" id="PS50294">
    <property type="entry name" value="WD_REPEATS_REGION"/>
    <property type="match status" value="1"/>
</dbReference>
<feature type="region of interest" description="Disordered" evidence="4">
    <location>
        <begin position="175"/>
        <end position="211"/>
    </location>
</feature>
<evidence type="ECO:0000256" key="1">
    <source>
        <dbReference type="ARBA" id="ARBA00022574"/>
    </source>
</evidence>
<dbReference type="PROSITE" id="PS50082">
    <property type="entry name" value="WD_REPEATS_2"/>
    <property type="match status" value="1"/>
</dbReference>
<dbReference type="SUPFAM" id="SSF50978">
    <property type="entry name" value="WD40 repeat-like"/>
    <property type="match status" value="1"/>
</dbReference>
<evidence type="ECO:0000256" key="4">
    <source>
        <dbReference type="SAM" id="MobiDB-lite"/>
    </source>
</evidence>
<keyword evidence="1 3" id="KW-0853">WD repeat</keyword>
<feature type="compositionally biased region" description="Acidic residues" evidence="4">
    <location>
        <begin position="635"/>
        <end position="656"/>
    </location>
</feature>
<organism evidence="5">
    <name type="scientific">Scolopendra viridis</name>
    <name type="common">Giant centipede</name>
    <dbReference type="NCBI Taxonomy" id="118503"/>
    <lineage>
        <taxon>Eukaryota</taxon>
        <taxon>Metazoa</taxon>
        <taxon>Ecdysozoa</taxon>
        <taxon>Arthropoda</taxon>
        <taxon>Myriapoda</taxon>
        <taxon>Chilopoda</taxon>
        <taxon>Pleurostigmophora</taxon>
        <taxon>Scolopendromorpha</taxon>
        <taxon>Scolopendridae</taxon>
        <taxon>Scolopendra</taxon>
    </lineage>
</organism>
<dbReference type="GO" id="GO:0080008">
    <property type="term" value="C:Cul4-RING E3 ubiquitin ligase complex"/>
    <property type="evidence" value="ECO:0007669"/>
    <property type="project" value="TreeGrafter"/>
</dbReference>
<dbReference type="Pfam" id="PF00400">
    <property type="entry name" value="WD40"/>
    <property type="match status" value="3"/>
</dbReference>
<keyword evidence="2" id="KW-0677">Repeat</keyword>
<feature type="compositionally biased region" description="Basic and acidic residues" evidence="4">
    <location>
        <begin position="120"/>
        <end position="141"/>
    </location>
</feature>
<accession>A0A4D5RA88</accession>
<feature type="region of interest" description="Disordered" evidence="4">
    <location>
        <begin position="1"/>
        <end position="147"/>
    </location>
</feature>
<sequence>MAESVKEISENGKELSESKEGTPMDVDYPNPIVSNVNKCSSKEGISQDNGDFPVKMPADGSGDGEGAAHPGKSPIAIQRKMKKDDSGISVEQLPEETSDEDDSNTGTVASGKGVGLAKLDVQKTEGVSDKSSPDSGHHEGSFDPDYLGTEEKLKEMIESEMDKQFIHGYITKRLKRSEDSSNDTEEKDDGHNELKESTEKKGTKLTDEKNKNKRIKPPHKWFLCPEVVHRQYGTANRFQNDLFRLRAGGSLHMVERLELMYKMERHDGCVNSLHFNCSGTRLASGSDDLNIVIWDWTISHPSLVYDSGHRSNIFQAKFIPFSGDCHIVSCARDGQVRLAELSSTGVCKTTRRLAQHRGPAHKLALEYDSPQTFLSCGEDALVYEIDLRESKPEKLLTCKDQDHKVALYTVFVNPGNGNEFAIGGRNHLVRIYDKRRISENGCLKTFCPHHLLYSDIKPNVTCLVYNYNGSEILATYNDEDIYTFDSQHSDGADYTHRYTGHRNNATVKGVNYFGSGSEYIVSGSDCGNIYFWDHDSEQVVNFMTGDEGGVVNCLEPHPQLPILATSGLDEDVKIWVPSCEQSPTLAGLRSIMAANKKDREEDRMREPDTIDGQMLWYFMHHLRRTARRRARQEGQEVEETSTDNSDDSEESEDSEDNPQAVQCNPS</sequence>
<dbReference type="Gene3D" id="2.130.10.10">
    <property type="entry name" value="YVTN repeat-like/Quinoprotein amine dehydrogenase"/>
    <property type="match status" value="1"/>
</dbReference>
<feature type="compositionally biased region" description="Polar residues" evidence="4">
    <location>
        <begin position="32"/>
        <end position="49"/>
    </location>
</feature>
<dbReference type="AlphaFoldDB" id="A0A4D5RA88"/>
<dbReference type="InterPro" id="IPR036322">
    <property type="entry name" value="WD40_repeat_dom_sf"/>
</dbReference>
<evidence type="ECO:0000256" key="3">
    <source>
        <dbReference type="PROSITE-ProRule" id="PRU00221"/>
    </source>
</evidence>
<feature type="compositionally biased region" description="Basic and acidic residues" evidence="4">
    <location>
        <begin position="188"/>
        <end position="210"/>
    </location>
</feature>
<feature type="compositionally biased region" description="Basic and acidic residues" evidence="4">
    <location>
        <begin position="1"/>
        <end position="22"/>
    </location>
</feature>
<evidence type="ECO:0000313" key="5">
    <source>
        <dbReference type="EMBL" id="MIC89057.1"/>
    </source>
</evidence>
<dbReference type="InterPro" id="IPR015943">
    <property type="entry name" value="WD40/YVTN_repeat-like_dom_sf"/>
</dbReference>
<dbReference type="PANTHER" id="PTHR15574:SF21">
    <property type="entry name" value="DDB1- AND CUL4-ASSOCIATED FACTOR 8"/>
    <property type="match status" value="1"/>
</dbReference>